<evidence type="ECO:0000313" key="24">
    <source>
        <dbReference type="EMBL" id="CAP33156.1"/>
    </source>
</evidence>
<comment type="similarity">
    <text evidence="22">Belongs to the arginase family.</text>
</comment>
<dbReference type="EMBL" id="HE600983">
    <property type="protein sequence ID" value="CAP33156.1"/>
    <property type="molecule type" value="Genomic_DNA"/>
</dbReference>
<evidence type="ECO:0000256" key="12">
    <source>
        <dbReference type="ARBA" id="ARBA00022741"/>
    </source>
</evidence>
<keyword evidence="12" id="KW-0547">Nucleotide-binding</keyword>
<feature type="domain" description="RING-type" evidence="23">
    <location>
        <begin position="331"/>
        <end position="380"/>
    </location>
</feature>
<dbReference type="PANTHER" id="PTHR43782">
    <property type="entry name" value="ARGINASE"/>
    <property type="match status" value="1"/>
</dbReference>
<dbReference type="AlphaFoldDB" id="A8XKI2"/>
<dbReference type="PROSITE" id="PS51409">
    <property type="entry name" value="ARGINASE_2"/>
    <property type="match status" value="1"/>
</dbReference>
<comment type="similarity">
    <text evidence="20">In the C-terminal section; belongs to the small GTPase superfamily. Arf family.</text>
</comment>
<evidence type="ECO:0000256" key="18">
    <source>
        <dbReference type="ARBA" id="ARBA00023211"/>
    </source>
</evidence>
<dbReference type="SUPFAM" id="SSF57850">
    <property type="entry name" value="RING/U-box"/>
    <property type="match status" value="1"/>
</dbReference>
<dbReference type="HOGENOM" id="CLU_039478_6_2_1"/>
<evidence type="ECO:0000256" key="6">
    <source>
        <dbReference type="ARBA" id="ARBA00012483"/>
    </source>
</evidence>
<dbReference type="GO" id="GO:0000050">
    <property type="term" value="P:urea cycle"/>
    <property type="evidence" value="ECO:0007669"/>
    <property type="project" value="UniProtKB-KW"/>
</dbReference>
<evidence type="ECO:0000313" key="26">
    <source>
        <dbReference type="WormBase" id="CBG14711"/>
    </source>
</evidence>
<evidence type="ECO:0000256" key="5">
    <source>
        <dbReference type="ARBA" id="ARBA00012168"/>
    </source>
</evidence>
<dbReference type="SUPFAM" id="SSF52768">
    <property type="entry name" value="Arginase/deacetylase"/>
    <property type="match status" value="1"/>
</dbReference>
<dbReference type="GO" id="GO:0005829">
    <property type="term" value="C:cytosol"/>
    <property type="evidence" value="ECO:0000318"/>
    <property type="project" value="GO_Central"/>
</dbReference>
<evidence type="ECO:0000256" key="1">
    <source>
        <dbReference type="ARBA" id="ARBA00000900"/>
    </source>
</evidence>
<evidence type="ECO:0000256" key="19">
    <source>
        <dbReference type="ARBA" id="ARBA00047391"/>
    </source>
</evidence>
<evidence type="ECO:0000259" key="23">
    <source>
        <dbReference type="PROSITE" id="PS50089"/>
    </source>
</evidence>
<dbReference type="InParanoid" id="A8XKI2"/>
<keyword evidence="14" id="KW-0833">Ubl conjugation pathway</keyword>
<comment type="pathway">
    <text evidence="3">Protein modification; protein ubiquitination.</text>
</comment>
<dbReference type="GO" id="GO:0005737">
    <property type="term" value="C:cytoplasm"/>
    <property type="evidence" value="ECO:0000318"/>
    <property type="project" value="GO_Central"/>
</dbReference>
<dbReference type="CDD" id="cd09989">
    <property type="entry name" value="Arginase"/>
    <property type="match status" value="1"/>
</dbReference>
<feature type="non-terminal residue" evidence="24">
    <location>
        <position position="409"/>
    </location>
</feature>
<evidence type="ECO:0000256" key="7">
    <source>
        <dbReference type="ARBA" id="ARBA00018123"/>
    </source>
</evidence>
<keyword evidence="9" id="KW-0056">Arginine metabolism</keyword>
<organism evidence="24 25">
    <name type="scientific">Caenorhabditis briggsae</name>
    <dbReference type="NCBI Taxonomy" id="6238"/>
    <lineage>
        <taxon>Eukaryota</taxon>
        <taxon>Metazoa</taxon>
        <taxon>Ecdysozoa</taxon>
        <taxon>Nematoda</taxon>
        <taxon>Chromadorea</taxon>
        <taxon>Rhabditida</taxon>
        <taxon>Rhabditina</taxon>
        <taxon>Rhabditomorpha</taxon>
        <taxon>Rhabditoidea</taxon>
        <taxon>Rhabditidae</taxon>
        <taxon>Peloderinae</taxon>
        <taxon>Caenorhabditis</taxon>
    </lineage>
</organism>
<dbReference type="Pfam" id="PF13445">
    <property type="entry name" value="zf-RING_UBOX"/>
    <property type="match status" value="1"/>
</dbReference>
<keyword evidence="25" id="KW-1185">Reference proteome</keyword>
<evidence type="ECO:0000256" key="8">
    <source>
        <dbReference type="ARBA" id="ARBA00022436"/>
    </source>
</evidence>
<evidence type="ECO:0000256" key="22">
    <source>
        <dbReference type="PROSITE-ProRule" id="PRU00742"/>
    </source>
</evidence>
<evidence type="ECO:0000256" key="16">
    <source>
        <dbReference type="ARBA" id="ARBA00022833"/>
    </source>
</evidence>
<evidence type="ECO:0000256" key="13">
    <source>
        <dbReference type="ARBA" id="ARBA00022771"/>
    </source>
</evidence>
<evidence type="ECO:0000256" key="9">
    <source>
        <dbReference type="ARBA" id="ARBA00022503"/>
    </source>
</evidence>
<dbReference type="Proteomes" id="UP000008549">
    <property type="component" value="Unassembled WGS sequence"/>
</dbReference>
<dbReference type="GO" id="GO:0008270">
    <property type="term" value="F:zinc ion binding"/>
    <property type="evidence" value="ECO:0007669"/>
    <property type="project" value="UniProtKB-KW"/>
</dbReference>
<dbReference type="GO" id="GO:0005525">
    <property type="term" value="F:GTP binding"/>
    <property type="evidence" value="ECO:0007669"/>
    <property type="project" value="UniProtKB-KW"/>
</dbReference>
<dbReference type="eggNOG" id="KOG2965">
    <property type="taxonomic scope" value="Eukaryota"/>
</dbReference>
<keyword evidence="18" id="KW-0464">Manganese</keyword>
<accession>A8XKI2</accession>
<dbReference type="eggNOG" id="KOG4185">
    <property type="taxonomic scope" value="Eukaryota"/>
</dbReference>
<dbReference type="Gene3D" id="3.40.800.10">
    <property type="entry name" value="Ureohydrolase domain"/>
    <property type="match status" value="1"/>
</dbReference>
<dbReference type="KEGG" id="cbr:CBG_14711"/>
<keyword evidence="13 21" id="KW-0863">Zinc-finger</keyword>
<gene>
    <name evidence="26" type="primary">argn-1</name>
    <name evidence="24 26" type="ORF">CBG14711</name>
    <name evidence="24" type="ORF">CBG_14711</name>
</gene>
<dbReference type="WormBase" id="CBG14711">
    <property type="protein sequence ID" value="CBP48237"/>
    <property type="gene ID" value="WBGene00035125"/>
    <property type="gene designation" value="Cbr-argn-1"/>
</dbReference>
<keyword evidence="16" id="KW-0862">Zinc</keyword>
<comment type="pathway">
    <text evidence="4">Nitrogen metabolism; urea cycle; L-ornithine and urea from L-arginine: step 1/1.</text>
</comment>
<dbReference type="PROSITE" id="PS50089">
    <property type="entry name" value="ZF_RING_2"/>
    <property type="match status" value="1"/>
</dbReference>
<dbReference type="InterPro" id="IPR014033">
    <property type="entry name" value="Arginase"/>
</dbReference>
<dbReference type="GO" id="GO:0061630">
    <property type="term" value="F:ubiquitin protein ligase activity"/>
    <property type="evidence" value="ECO:0007669"/>
    <property type="project" value="UniProtKB-EC"/>
</dbReference>
<evidence type="ECO:0000256" key="14">
    <source>
        <dbReference type="ARBA" id="ARBA00022786"/>
    </source>
</evidence>
<dbReference type="GO" id="GO:0004053">
    <property type="term" value="F:arginase activity"/>
    <property type="evidence" value="ECO:0000318"/>
    <property type="project" value="GO_Central"/>
</dbReference>
<dbReference type="GeneID" id="8586713"/>
<dbReference type="InterPro" id="IPR023696">
    <property type="entry name" value="Ureohydrolase_dom_sf"/>
</dbReference>
<dbReference type="STRING" id="6238.A8XKI2"/>
<evidence type="ECO:0000256" key="21">
    <source>
        <dbReference type="PROSITE-ProRule" id="PRU00175"/>
    </source>
</evidence>
<keyword evidence="11" id="KW-0479">Metal-binding</keyword>
<dbReference type="FunCoup" id="A8XKI2">
    <property type="interactions" value="72"/>
</dbReference>
<keyword evidence="17" id="KW-0342">GTP-binding</keyword>
<dbReference type="InterPro" id="IPR006035">
    <property type="entry name" value="Ureohydrolase"/>
</dbReference>
<dbReference type="EC" id="2.3.2.27" evidence="6"/>
<dbReference type="GO" id="GO:0030145">
    <property type="term" value="F:manganese ion binding"/>
    <property type="evidence" value="ECO:0000318"/>
    <property type="project" value="GO_Central"/>
</dbReference>
<dbReference type="PANTHER" id="PTHR43782:SF3">
    <property type="entry name" value="ARGINASE"/>
    <property type="match status" value="1"/>
</dbReference>
<comment type="cofactor">
    <cofactor evidence="2">
        <name>Mn(2+)</name>
        <dbReference type="ChEBI" id="CHEBI:29035"/>
    </cofactor>
</comment>
<keyword evidence="8" id="KW-0835">Urea cycle</keyword>
<evidence type="ECO:0000256" key="3">
    <source>
        <dbReference type="ARBA" id="ARBA00004906"/>
    </source>
</evidence>
<evidence type="ECO:0000256" key="10">
    <source>
        <dbReference type="ARBA" id="ARBA00022679"/>
    </source>
</evidence>
<sequence>MKKTAQLARQMIKAIGCANGLAGRQLGCENAVEVIKASPYFTNVQQRIPLEWGKIIEEVNTGRHASALSGVTQTCRQLAHETRQVIENKDELLVFGGDHSCAIGTWSGVATAMRPHGDIGLIWVDAHMDAHTPDTSDTGNIHGMPVAHLLGFGDKNLVRIGDRMPKLLPHNLCMVGIRDYESAEQELLERLGVRIFYANEVEKRGIQDVMQEAQYLVTRNTIGYGLSIDLDGFDVSYAPAVGTPSADGINALEFIKALLTIDLTKLIATEIVEFLPRFDDNQRTSEQLVSSLVEYIYKTKQFQINSVNEIAARVNNNFFKTFSFKMARLECKICTLEYKTNIAKLTPRILTKCGHTLCESCCEILSNQNETKDLICPFDRKMTKINRNVQELMKNFAITEYIDELSQTG</sequence>
<comment type="catalytic activity">
    <reaction evidence="19">
        <text>L-arginine + H2O = urea + L-ornithine</text>
        <dbReference type="Rhea" id="RHEA:20569"/>
        <dbReference type="ChEBI" id="CHEBI:15377"/>
        <dbReference type="ChEBI" id="CHEBI:16199"/>
        <dbReference type="ChEBI" id="CHEBI:32682"/>
        <dbReference type="ChEBI" id="CHEBI:46911"/>
        <dbReference type="EC" id="3.5.3.1"/>
    </reaction>
</comment>
<comment type="catalytic activity">
    <reaction evidence="1">
        <text>S-ubiquitinyl-[E2 ubiquitin-conjugating enzyme]-L-cysteine + [acceptor protein]-L-lysine = [E2 ubiquitin-conjugating enzyme]-L-cysteine + N(6)-ubiquitinyl-[acceptor protein]-L-lysine.</text>
        <dbReference type="EC" id="2.3.2.27"/>
    </reaction>
</comment>
<dbReference type="InterPro" id="IPR027370">
    <property type="entry name" value="Znf-RING_euk"/>
</dbReference>
<evidence type="ECO:0000256" key="20">
    <source>
        <dbReference type="ARBA" id="ARBA00061142"/>
    </source>
</evidence>
<evidence type="ECO:0000256" key="11">
    <source>
        <dbReference type="ARBA" id="ARBA00022723"/>
    </source>
</evidence>
<dbReference type="FunFam" id="3.40.800.10:FF:000012">
    <property type="entry name" value="Arginase"/>
    <property type="match status" value="1"/>
</dbReference>
<dbReference type="Gene3D" id="3.30.40.10">
    <property type="entry name" value="Zinc/RING finger domain, C3HC4 (zinc finger)"/>
    <property type="match status" value="1"/>
</dbReference>
<dbReference type="InterPro" id="IPR013083">
    <property type="entry name" value="Znf_RING/FYVE/PHD"/>
</dbReference>
<keyword evidence="15" id="KW-0378">Hydrolase</keyword>
<dbReference type="SMART" id="SM00184">
    <property type="entry name" value="RING"/>
    <property type="match status" value="1"/>
</dbReference>
<keyword evidence="10" id="KW-0808">Transferase</keyword>
<proteinExistence type="inferred from homology"/>
<name>A8XKI2_CAEBR</name>
<evidence type="ECO:0000256" key="2">
    <source>
        <dbReference type="ARBA" id="ARBA00001936"/>
    </source>
</evidence>
<dbReference type="EC" id="3.5.3.1" evidence="5"/>
<evidence type="ECO:0000256" key="17">
    <source>
        <dbReference type="ARBA" id="ARBA00023134"/>
    </source>
</evidence>
<protein>
    <recommendedName>
        <fullName evidence="7">Arginase</fullName>
        <ecNumber evidence="6">2.3.2.27</ecNumber>
        <ecNumber evidence="5">3.5.3.1</ecNumber>
    </recommendedName>
</protein>
<dbReference type="FunFam" id="3.30.40.10:FF:000130">
    <property type="entry name" value="E3 ubiquitin-protein ligase TRIM23"/>
    <property type="match status" value="1"/>
</dbReference>
<dbReference type="PRINTS" id="PR00116">
    <property type="entry name" value="ARGINASE"/>
</dbReference>
<dbReference type="Pfam" id="PF00491">
    <property type="entry name" value="Arginase"/>
    <property type="match status" value="1"/>
</dbReference>
<reference evidence="24 25" key="2">
    <citation type="journal article" date="2011" name="PLoS Genet.">
        <title>Caenorhabditis briggsae recombinant inbred line genotypes reveal inter-strain incompatibility and the evolution of recombination.</title>
        <authorList>
            <person name="Ross J.A."/>
            <person name="Koboldt D.C."/>
            <person name="Staisch J.E."/>
            <person name="Chamberlin H.M."/>
            <person name="Gupta B.P."/>
            <person name="Miller R.D."/>
            <person name="Baird S.E."/>
            <person name="Haag E.S."/>
        </authorList>
    </citation>
    <scope>NUCLEOTIDE SEQUENCE [LARGE SCALE GENOMIC DNA]</scope>
    <source>
        <strain evidence="24 25">AF16</strain>
    </source>
</reference>
<dbReference type="InterPro" id="IPR001841">
    <property type="entry name" value="Znf_RING"/>
</dbReference>
<evidence type="ECO:0000256" key="15">
    <source>
        <dbReference type="ARBA" id="ARBA00022801"/>
    </source>
</evidence>
<evidence type="ECO:0000313" key="25">
    <source>
        <dbReference type="Proteomes" id="UP000008549"/>
    </source>
</evidence>
<dbReference type="RefSeq" id="XP_002644717.1">
    <property type="nucleotide sequence ID" value="XM_002644671.1"/>
</dbReference>
<dbReference type="OMA" id="VMQEAQY"/>
<reference evidence="24 25" key="1">
    <citation type="journal article" date="2003" name="PLoS Biol.">
        <title>The genome sequence of Caenorhabditis briggsae: a platform for comparative genomics.</title>
        <authorList>
            <person name="Stein L.D."/>
            <person name="Bao Z."/>
            <person name="Blasiar D."/>
            <person name="Blumenthal T."/>
            <person name="Brent M.R."/>
            <person name="Chen N."/>
            <person name="Chinwalla A."/>
            <person name="Clarke L."/>
            <person name="Clee C."/>
            <person name="Coghlan A."/>
            <person name="Coulson A."/>
            <person name="D'Eustachio P."/>
            <person name="Fitch D.H."/>
            <person name="Fulton L.A."/>
            <person name="Fulton R.E."/>
            <person name="Griffiths-Jones S."/>
            <person name="Harris T.W."/>
            <person name="Hillier L.W."/>
            <person name="Kamath R."/>
            <person name="Kuwabara P.E."/>
            <person name="Mardis E.R."/>
            <person name="Marra M.A."/>
            <person name="Miner T.L."/>
            <person name="Minx P."/>
            <person name="Mullikin J.C."/>
            <person name="Plumb R.W."/>
            <person name="Rogers J."/>
            <person name="Schein J.E."/>
            <person name="Sohrmann M."/>
            <person name="Spieth J."/>
            <person name="Stajich J.E."/>
            <person name="Wei C."/>
            <person name="Willey D."/>
            <person name="Wilson R.K."/>
            <person name="Durbin R."/>
            <person name="Waterston R.H."/>
        </authorList>
    </citation>
    <scope>NUCLEOTIDE SEQUENCE [LARGE SCALE GENOMIC DNA]</scope>
    <source>
        <strain evidence="24 25">AF16</strain>
    </source>
</reference>
<evidence type="ECO:0000256" key="4">
    <source>
        <dbReference type="ARBA" id="ARBA00005098"/>
    </source>
</evidence>
<dbReference type="CTD" id="8586713"/>
<dbReference type="GO" id="GO:0006525">
    <property type="term" value="P:arginine metabolic process"/>
    <property type="evidence" value="ECO:0007669"/>
    <property type="project" value="UniProtKB-KW"/>
</dbReference>